<feature type="transmembrane region" description="Helical" evidence="1">
    <location>
        <begin position="66"/>
        <end position="85"/>
    </location>
</feature>
<accession>A0A517QHC2</accession>
<keyword evidence="1" id="KW-0472">Membrane</keyword>
<feature type="transmembrane region" description="Helical" evidence="1">
    <location>
        <begin position="168"/>
        <end position="188"/>
    </location>
</feature>
<feature type="transmembrane region" description="Helical" evidence="1">
    <location>
        <begin position="130"/>
        <end position="148"/>
    </location>
</feature>
<proteinExistence type="predicted"/>
<dbReference type="Proteomes" id="UP000315724">
    <property type="component" value="Chromosome"/>
</dbReference>
<dbReference type="AlphaFoldDB" id="A0A517QHC2"/>
<dbReference type="EMBL" id="CP036267">
    <property type="protein sequence ID" value="QDT31031.1"/>
    <property type="molecule type" value="Genomic_DNA"/>
</dbReference>
<feature type="transmembrane region" description="Helical" evidence="1">
    <location>
        <begin position="216"/>
        <end position="238"/>
    </location>
</feature>
<feature type="transmembrane region" description="Helical" evidence="1">
    <location>
        <begin position="105"/>
        <end position="123"/>
    </location>
</feature>
<reference evidence="2 3" key="1">
    <citation type="submission" date="2019-02" db="EMBL/GenBank/DDBJ databases">
        <title>Deep-cultivation of Planctomycetes and their phenomic and genomic characterization uncovers novel biology.</title>
        <authorList>
            <person name="Wiegand S."/>
            <person name="Jogler M."/>
            <person name="Boedeker C."/>
            <person name="Pinto D."/>
            <person name="Vollmers J."/>
            <person name="Rivas-Marin E."/>
            <person name="Kohn T."/>
            <person name="Peeters S.H."/>
            <person name="Heuer A."/>
            <person name="Rast P."/>
            <person name="Oberbeckmann S."/>
            <person name="Bunk B."/>
            <person name="Jeske O."/>
            <person name="Meyerdierks A."/>
            <person name="Storesund J.E."/>
            <person name="Kallscheuer N."/>
            <person name="Luecker S."/>
            <person name="Lage O.M."/>
            <person name="Pohl T."/>
            <person name="Merkel B.J."/>
            <person name="Hornburger P."/>
            <person name="Mueller R.-W."/>
            <person name="Bruemmer F."/>
            <person name="Labrenz M."/>
            <person name="Spormann A.M."/>
            <person name="Op den Camp H."/>
            <person name="Overmann J."/>
            <person name="Amann R."/>
            <person name="Jetten M.S.M."/>
            <person name="Mascher T."/>
            <person name="Medema M.H."/>
            <person name="Devos D.P."/>
            <person name="Kaster A.-K."/>
            <person name="Ovreas L."/>
            <person name="Rohde M."/>
            <person name="Galperin M.Y."/>
            <person name="Jogler C."/>
        </authorList>
    </citation>
    <scope>NUCLEOTIDE SEQUENCE [LARGE SCALE GENOMIC DNA]</scope>
    <source>
        <strain evidence="2 3">Mal48</strain>
    </source>
</reference>
<gene>
    <name evidence="2" type="ORF">Mal48_02610</name>
</gene>
<keyword evidence="3" id="KW-1185">Reference proteome</keyword>
<feature type="transmembrane region" description="Helical" evidence="1">
    <location>
        <begin position="282"/>
        <end position="303"/>
    </location>
</feature>
<evidence type="ECO:0000313" key="3">
    <source>
        <dbReference type="Proteomes" id="UP000315724"/>
    </source>
</evidence>
<organism evidence="2 3">
    <name type="scientific">Thalassoglobus polymorphus</name>
    <dbReference type="NCBI Taxonomy" id="2527994"/>
    <lineage>
        <taxon>Bacteria</taxon>
        <taxon>Pseudomonadati</taxon>
        <taxon>Planctomycetota</taxon>
        <taxon>Planctomycetia</taxon>
        <taxon>Planctomycetales</taxon>
        <taxon>Planctomycetaceae</taxon>
        <taxon>Thalassoglobus</taxon>
    </lineage>
</organism>
<feature type="transmembrane region" description="Helical" evidence="1">
    <location>
        <begin position="34"/>
        <end position="54"/>
    </location>
</feature>
<evidence type="ECO:0008006" key="4">
    <source>
        <dbReference type="Google" id="ProtNLM"/>
    </source>
</evidence>
<evidence type="ECO:0000313" key="2">
    <source>
        <dbReference type="EMBL" id="QDT31031.1"/>
    </source>
</evidence>
<evidence type="ECO:0000256" key="1">
    <source>
        <dbReference type="SAM" id="Phobius"/>
    </source>
</evidence>
<keyword evidence="1" id="KW-0812">Transmembrane</keyword>
<feature type="transmembrane region" description="Helical" evidence="1">
    <location>
        <begin position="250"/>
        <end position="273"/>
    </location>
</feature>
<keyword evidence="1" id="KW-1133">Transmembrane helix</keyword>
<name>A0A517QHC2_9PLAN</name>
<sequence>MESEIIDGFSWNVNDGMIPDQLRTSLKGSIQSKFMQLTNVTILCFFASYTAALVLELTQFIRQSQVMRWSALGISAAGFLAQTIYLVERSRQTALPPLLASSHDWLLVSAWLAIVFYLGIKFWDRSLSIGLFILPLVLLLVGSSRFASTTPNPDIKIAYEWTMIHASFWVFGIFGVILSLVMSMMYLLQHSRLKHKKAQLPALHLLSLERLNKINWWLIVVSVPLLTLGMVTGLWMSYLRAGSDQAVNLANFGFIAFGLVWVAMTFLFGWLLVSKNATGRLVAWRTILACGFLLVTLLAIRFLSADNIHSLGVQLPGIIVDGPKT</sequence>
<protein>
    <recommendedName>
        <fullName evidence="4">Cytochrome C assembly protein</fullName>
    </recommendedName>
</protein>
<dbReference type="KEGG" id="tpol:Mal48_02610"/>